<evidence type="ECO:0000259" key="2">
    <source>
        <dbReference type="Pfam" id="PF17906"/>
    </source>
</evidence>
<dbReference type="InterPro" id="IPR041426">
    <property type="entry name" value="Mos1_HTH"/>
</dbReference>
<dbReference type="InterPro" id="IPR036388">
    <property type="entry name" value="WH-like_DNA-bd_sf"/>
</dbReference>
<accession>A0A4C1ZYL3</accession>
<reference evidence="3 4" key="1">
    <citation type="journal article" date="2019" name="Commun. Biol.">
        <title>The bagworm genome reveals a unique fibroin gene that provides high tensile strength.</title>
        <authorList>
            <person name="Kono N."/>
            <person name="Nakamura H."/>
            <person name="Ohtoshi R."/>
            <person name="Tomita M."/>
            <person name="Numata K."/>
            <person name="Arakawa K."/>
        </authorList>
    </citation>
    <scope>NUCLEOTIDE SEQUENCE [LARGE SCALE GENOMIC DNA]</scope>
</reference>
<gene>
    <name evidence="3" type="ORF">EVAR_97005_1</name>
</gene>
<feature type="region of interest" description="Disordered" evidence="1">
    <location>
        <begin position="1"/>
        <end position="32"/>
    </location>
</feature>
<sequence>MPLTPAEKQRRYRERRKNNPEKDAESKRKDRERYHCKQTLTGHGKGAADGIDGFLKRTADQLVAHGRDICDATNFCFALKDVSKVRLHLIINENIEQSSNLIPENIVPLVDSDDDAPLISLKEKPSSTHLSEQPSTSKQNDDALIEKENIHANKIKLERWSSWSRVSLDGSGGVSGAFVPTPVVGAPETAAAILTFMADAYQLLIEAYNEAVLNERSCLKWFQKFKNGDFDIEGKEYNGRPKIYEDAELEEDSSQTQKKLSLTLGVTQQAVSHRLKSLRMIHKQGHWVPYQLKPRDVECRLCMSEMLPAMHKKKFLH</sequence>
<protein>
    <submittedName>
        <fullName evidence="3">Mariner Mos1 transposase</fullName>
    </submittedName>
</protein>
<feature type="compositionally biased region" description="Basic and acidic residues" evidence="1">
    <location>
        <begin position="17"/>
        <end position="32"/>
    </location>
</feature>
<dbReference type="OrthoDB" id="10046483at2759"/>
<dbReference type="PANTHER" id="PTHR46060">
    <property type="entry name" value="MARINER MOS1 TRANSPOSASE-LIKE PROTEIN"/>
    <property type="match status" value="1"/>
</dbReference>
<dbReference type="EMBL" id="BGZK01002337">
    <property type="protein sequence ID" value="GBP93100.1"/>
    <property type="molecule type" value="Genomic_DNA"/>
</dbReference>
<name>A0A4C1ZYL3_EUMVA</name>
<dbReference type="InterPro" id="IPR052709">
    <property type="entry name" value="Transposase-MT_Hybrid"/>
</dbReference>
<comment type="caution">
    <text evidence="3">The sequence shown here is derived from an EMBL/GenBank/DDBJ whole genome shotgun (WGS) entry which is preliminary data.</text>
</comment>
<proteinExistence type="predicted"/>
<evidence type="ECO:0000313" key="4">
    <source>
        <dbReference type="Proteomes" id="UP000299102"/>
    </source>
</evidence>
<dbReference type="Proteomes" id="UP000299102">
    <property type="component" value="Unassembled WGS sequence"/>
</dbReference>
<keyword evidence="4" id="KW-1185">Reference proteome</keyword>
<dbReference type="Gene3D" id="1.10.10.1450">
    <property type="match status" value="1"/>
</dbReference>
<evidence type="ECO:0000313" key="3">
    <source>
        <dbReference type="EMBL" id="GBP93100.1"/>
    </source>
</evidence>
<dbReference type="AlphaFoldDB" id="A0A4C1ZYL3"/>
<dbReference type="PANTHER" id="PTHR46060:SF1">
    <property type="entry name" value="MARINER MOS1 TRANSPOSASE-LIKE PROTEIN"/>
    <property type="match status" value="1"/>
</dbReference>
<feature type="region of interest" description="Disordered" evidence="1">
    <location>
        <begin position="124"/>
        <end position="143"/>
    </location>
</feature>
<evidence type="ECO:0000256" key="1">
    <source>
        <dbReference type="SAM" id="MobiDB-lite"/>
    </source>
</evidence>
<dbReference type="STRING" id="151549.A0A4C1ZYL3"/>
<feature type="domain" description="Mos1 transposase HTH" evidence="2">
    <location>
        <begin position="198"/>
        <end position="229"/>
    </location>
</feature>
<dbReference type="Gene3D" id="1.10.10.10">
    <property type="entry name" value="Winged helix-like DNA-binding domain superfamily/Winged helix DNA-binding domain"/>
    <property type="match status" value="1"/>
</dbReference>
<dbReference type="Pfam" id="PF17906">
    <property type="entry name" value="HTH_48"/>
    <property type="match status" value="1"/>
</dbReference>
<feature type="compositionally biased region" description="Polar residues" evidence="1">
    <location>
        <begin position="127"/>
        <end position="138"/>
    </location>
</feature>
<organism evidence="3 4">
    <name type="scientific">Eumeta variegata</name>
    <name type="common">Bagworm moth</name>
    <name type="synonym">Eumeta japonica</name>
    <dbReference type="NCBI Taxonomy" id="151549"/>
    <lineage>
        <taxon>Eukaryota</taxon>
        <taxon>Metazoa</taxon>
        <taxon>Ecdysozoa</taxon>
        <taxon>Arthropoda</taxon>
        <taxon>Hexapoda</taxon>
        <taxon>Insecta</taxon>
        <taxon>Pterygota</taxon>
        <taxon>Neoptera</taxon>
        <taxon>Endopterygota</taxon>
        <taxon>Lepidoptera</taxon>
        <taxon>Glossata</taxon>
        <taxon>Ditrysia</taxon>
        <taxon>Tineoidea</taxon>
        <taxon>Psychidae</taxon>
        <taxon>Oiketicinae</taxon>
        <taxon>Eumeta</taxon>
    </lineage>
</organism>